<proteinExistence type="predicted"/>
<feature type="region of interest" description="Disordered" evidence="1">
    <location>
        <begin position="124"/>
        <end position="150"/>
    </location>
</feature>
<organism evidence="2 3">
    <name type="scientific">Albula glossodonta</name>
    <name type="common">roundjaw bonefish</name>
    <dbReference type="NCBI Taxonomy" id="121402"/>
    <lineage>
        <taxon>Eukaryota</taxon>
        <taxon>Metazoa</taxon>
        <taxon>Chordata</taxon>
        <taxon>Craniata</taxon>
        <taxon>Vertebrata</taxon>
        <taxon>Euteleostomi</taxon>
        <taxon>Actinopterygii</taxon>
        <taxon>Neopterygii</taxon>
        <taxon>Teleostei</taxon>
        <taxon>Albuliformes</taxon>
        <taxon>Albulidae</taxon>
        <taxon>Albula</taxon>
    </lineage>
</organism>
<dbReference type="Proteomes" id="UP000824540">
    <property type="component" value="Unassembled WGS sequence"/>
</dbReference>
<feature type="compositionally biased region" description="Basic and acidic residues" evidence="1">
    <location>
        <begin position="1"/>
        <end position="15"/>
    </location>
</feature>
<evidence type="ECO:0000313" key="3">
    <source>
        <dbReference type="Proteomes" id="UP000824540"/>
    </source>
</evidence>
<sequence>MFQRRADDPVRDDKQNTAYSAAGVRSQNEGDGASQRTISSVTQLWAELSVAVRVSRRVEITRTRSLRGSSSAGANSYCVQLRVKQASTPCRLHLWSAQLDFLDCSFNSWLPRVVGSRVILRKLPPRPPTPSHALTRRESDVAMQVPSSHH</sequence>
<evidence type="ECO:0000313" key="2">
    <source>
        <dbReference type="EMBL" id="KAG9334021.1"/>
    </source>
</evidence>
<reference evidence="2" key="1">
    <citation type="thesis" date="2021" institute="BYU ScholarsArchive" country="Provo, UT, USA">
        <title>Applications of and Algorithms for Genome Assembly and Genomic Analyses with an Emphasis on Marine Teleosts.</title>
        <authorList>
            <person name="Pickett B.D."/>
        </authorList>
    </citation>
    <scope>NUCLEOTIDE SEQUENCE</scope>
    <source>
        <strain evidence="2">HI-2016</strain>
    </source>
</reference>
<dbReference type="EMBL" id="JAFBMS010000166">
    <property type="protein sequence ID" value="KAG9334021.1"/>
    <property type="molecule type" value="Genomic_DNA"/>
</dbReference>
<keyword evidence="3" id="KW-1185">Reference proteome</keyword>
<protein>
    <submittedName>
        <fullName evidence="2">Uncharacterized protein</fullName>
    </submittedName>
</protein>
<dbReference type="AlphaFoldDB" id="A0A8T2N620"/>
<feature type="region of interest" description="Disordered" evidence="1">
    <location>
        <begin position="1"/>
        <end position="34"/>
    </location>
</feature>
<accession>A0A8T2N620</accession>
<gene>
    <name evidence="2" type="ORF">JZ751_009253</name>
</gene>
<feature type="compositionally biased region" description="Polar residues" evidence="1">
    <location>
        <begin position="25"/>
        <end position="34"/>
    </location>
</feature>
<evidence type="ECO:0000256" key="1">
    <source>
        <dbReference type="SAM" id="MobiDB-lite"/>
    </source>
</evidence>
<comment type="caution">
    <text evidence="2">The sequence shown here is derived from an EMBL/GenBank/DDBJ whole genome shotgun (WGS) entry which is preliminary data.</text>
</comment>
<name>A0A8T2N620_9TELE</name>